<sequence>MIVGIDFDNTIVSYEGIFHAAAVERGLLPADAPRHKQGVRDALRAMDREADWTELQGYVYGPGLAAAPPYPLVAECIAFLLANGVQVHVVSHKTRYPYLGDRHDLHAAARSWLVAQGFVDTGMLDESQVFLEQSKAEKLQRIAALGCGYFIDDLEEFLTDPDFPATATPILFRPQSSKTASPAGGAPADRTLLTMESWAAITDFFRALLPQNQPGEPGDCV</sequence>
<evidence type="ECO:0000313" key="1">
    <source>
        <dbReference type="EMBL" id="QJT07633.1"/>
    </source>
</evidence>
<dbReference type="EMBL" id="CP039543">
    <property type="protein sequence ID" value="QJT07633.1"/>
    <property type="molecule type" value="Genomic_DNA"/>
</dbReference>
<protein>
    <recommendedName>
        <fullName evidence="5">Haloacid dehalogenase-like hydrolase</fullName>
    </recommendedName>
</protein>
<evidence type="ECO:0000313" key="4">
    <source>
        <dbReference type="Proteomes" id="UP000503251"/>
    </source>
</evidence>
<dbReference type="RefSeq" id="WP_144234846.1">
    <property type="nucleotide sequence ID" value="NZ_CP039543.1"/>
</dbReference>
<dbReference type="Proteomes" id="UP000503251">
    <property type="component" value="Chromosome"/>
</dbReference>
<reference evidence="1 4" key="2">
    <citation type="submission" date="2019-04" db="EMBL/GenBank/DDBJ databases">
        <title>Isolation and culture of sulfate reducing bacteria from the cold seep of the South China Sea.</title>
        <authorList>
            <person name="Sun C."/>
            <person name="Liu R."/>
        </authorList>
    </citation>
    <scope>NUCLEOTIDE SEQUENCE [LARGE SCALE GENOMIC DNA]</scope>
    <source>
        <strain evidence="1 4">CS1</strain>
    </source>
</reference>
<accession>A0A6P1ZK29</accession>
<proteinExistence type="predicted"/>
<organism evidence="2 3">
    <name type="scientific">Oceanidesulfovibrio marinus</name>
    <dbReference type="NCBI Taxonomy" id="370038"/>
    <lineage>
        <taxon>Bacteria</taxon>
        <taxon>Pseudomonadati</taxon>
        <taxon>Thermodesulfobacteriota</taxon>
        <taxon>Desulfovibrionia</taxon>
        <taxon>Desulfovibrionales</taxon>
        <taxon>Desulfovibrionaceae</taxon>
        <taxon>Oceanidesulfovibrio</taxon>
    </lineage>
</organism>
<dbReference type="EMBL" id="QMIF01000004">
    <property type="protein sequence ID" value="TVM34453.1"/>
    <property type="molecule type" value="Genomic_DNA"/>
</dbReference>
<evidence type="ECO:0000313" key="3">
    <source>
        <dbReference type="Proteomes" id="UP000434052"/>
    </source>
</evidence>
<gene>
    <name evidence="2" type="ORF">DQK91_07715</name>
    <name evidence="1" type="ORF">E8L03_01265</name>
</gene>
<name>A0A6P1ZK29_9BACT</name>
<evidence type="ECO:0008006" key="5">
    <source>
        <dbReference type="Google" id="ProtNLM"/>
    </source>
</evidence>
<dbReference type="OrthoDB" id="573782at2"/>
<reference evidence="2 3" key="1">
    <citation type="submission" date="2018-06" db="EMBL/GenBank/DDBJ databases">
        <title>Complete genome of Desulfovibrio marinus P48SEP.</title>
        <authorList>
            <person name="Crispim J.S."/>
            <person name="Vidigal P.M.P."/>
            <person name="Silva L.C.F."/>
            <person name="Araujo L.C."/>
            <person name="Laguardia C.N."/>
            <person name="Dias R.S."/>
            <person name="Sousa M.P."/>
            <person name="Paula S.O."/>
            <person name="Silva C."/>
        </authorList>
    </citation>
    <scope>NUCLEOTIDE SEQUENCE [LARGE SCALE GENOMIC DNA]</scope>
    <source>
        <strain evidence="2 3">P48SEP</strain>
    </source>
</reference>
<dbReference type="SUPFAM" id="SSF56784">
    <property type="entry name" value="HAD-like"/>
    <property type="match status" value="1"/>
</dbReference>
<dbReference type="Proteomes" id="UP000434052">
    <property type="component" value="Unassembled WGS sequence"/>
</dbReference>
<evidence type="ECO:0000313" key="2">
    <source>
        <dbReference type="EMBL" id="TVM34453.1"/>
    </source>
</evidence>
<keyword evidence="4" id="KW-1185">Reference proteome</keyword>
<dbReference type="AlphaFoldDB" id="A0A6P1ZK29"/>
<dbReference type="InterPro" id="IPR036412">
    <property type="entry name" value="HAD-like_sf"/>
</dbReference>